<feature type="chain" id="PRO_5032866763" description="Secreted protein" evidence="1">
    <location>
        <begin position="28"/>
        <end position="168"/>
    </location>
</feature>
<dbReference type="Proteomes" id="UP000652761">
    <property type="component" value="Unassembled WGS sequence"/>
</dbReference>
<evidence type="ECO:0000313" key="3">
    <source>
        <dbReference type="Proteomes" id="UP000652761"/>
    </source>
</evidence>
<dbReference type="EMBL" id="NMUH01002964">
    <property type="protein sequence ID" value="MQM03035.1"/>
    <property type="molecule type" value="Genomic_DNA"/>
</dbReference>
<name>A0A843WEB9_COLES</name>
<evidence type="ECO:0000313" key="2">
    <source>
        <dbReference type="EMBL" id="MQM03035.1"/>
    </source>
</evidence>
<comment type="caution">
    <text evidence="2">The sequence shown here is derived from an EMBL/GenBank/DDBJ whole genome shotgun (WGS) entry which is preliminary data.</text>
</comment>
<gene>
    <name evidence="2" type="ORF">Taro_035809</name>
</gene>
<evidence type="ECO:0000256" key="1">
    <source>
        <dbReference type="SAM" id="SignalP"/>
    </source>
</evidence>
<keyword evidence="3" id="KW-1185">Reference proteome</keyword>
<evidence type="ECO:0008006" key="4">
    <source>
        <dbReference type="Google" id="ProtNLM"/>
    </source>
</evidence>
<keyword evidence="1" id="KW-0732">Signal</keyword>
<accession>A0A843WEB9</accession>
<protein>
    <recommendedName>
        <fullName evidence="4">Secreted protein</fullName>
    </recommendedName>
</protein>
<reference evidence="2" key="1">
    <citation type="submission" date="2017-07" db="EMBL/GenBank/DDBJ databases">
        <title>Taro Niue Genome Assembly and Annotation.</title>
        <authorList>
            <person name="Atibalentja N."/>
            <person name="Keating K."/>
            <person name="Fields C.J."/>
        </authorList>
    </citation>
    <scope>NUCLEOTIDE SEQUENCE</scope>
    <source>
        <strain evidence="2">Niue_2</strain>
        <tissue evidence="2">Leaf</tissue>
    </source>
</reference>
<organism evidence="2 3">
    <name type="scientific">Colocasia esculenta</name>
    <name type="common">Wild taro</name>
    <name type="synonym">Arum esculentum</name>
    <dbReference type="NCBI Taxonomy" id="4460"/>
    <lineage>
        <taxon>Eukaryota</taxon>
        <taxon>Viridiplantae</taxon>
        <taxon>Streptophyta</taxon>
        <taxon>Embryophyta</taxon>
        <taxon>Tracheophyta</taxon>
        <taxon>Spermatophyta</taxon>
        <taxon>Magnoliopsida</taxon>
        <taxon>Liliopsida</taxon>
        <taxon>Araceae</taxon>
        <taxon>Aroideae</taxon>
        <taxon>Colocasieae</taxon>
        <taxon>Colocasia</taxon>
    </lineage>
</organism>
<proteinExistence type="predicted"/>
<dbReference type="AlphaFoldDB" id="A0A843WEB9"/>
<feature type="signal peptide" evidence="1">
    <location>
        <begin position="1"/>
        <end position="27"/>
    </location>
</feature>
<sequence>MGRSIAFWWWGGSPLAIGVWWHRRARGDVVVHAWSEEEVANRREGPLVGSFFVNGRDLLCPLPSRWIGSPRGFVDSFTAFPMLPSPVCACVWFMGDLGIEDPVGLPPYWCRNRTVNHDISRGVAPIGRDLIAVRLAVAIACGGVTVPVLPQVVFVASLCVDVCPKECC</sequence>